<feature type="region of interest" description="Disordered" evidence="1">
    <location>
        <begin position="50"/>
        <end position="128"/>
    </location>
</feature>
<evidence type="ECO:0000313" key="3">
    <source>
        <dbReference type="Proteomes" id="UP000015105"/>
    </source>
</evidence>
<feature type="compositionally biased region" description="Basic residues" evidence="1">
    <location>
        <begin position="105"/>
        <end position="120"/>
    </location>
</feature>
<reference evidence="3" key="1">
    <citation type="journal article" date="2014" name="Science">
        <title>Ancient hybridizations among the ancestral genomes of bread wheat.</title>
        <authorList>
            <consortium name="International Wheat Genome Sequencing Consortium,"/>
            <person name="Marcussen T."/>
            <person name="Sandve S.R."/>
            <person name="Heier L."/>
            <person name="Spannagl M."/>
            <person name="Pfeifer M."/>
            <person name="Jakobsen K.S."/>
            <person name="Wulff B.B."/>
            <person name="Steuernagel B."/>
            <person name="Mayer K.F."/>
            <person name="Olsen O.A."/>
        </authorList>
    </citation>
    <scope>NUCLEOTIDE SEQUENCE [LARGE SCALE GENOMIC DNA]</scope>
    <source>
        <strain evidence="3">cv. AL8/78</strain>
    </source>
</reference>
<evidence type="ECO:0000256" key="1">
    <source>
        <dbReference type="SAM" id="MobiDB-lite"/>
    </source>
</evidence>
<reference evidence="2" key="3">
    <citation type="journal article" date="2017" name="Nature">
        <title>Genome sequence of the progenitor of the wheat D genome Aegilops tauschii.</title>
        <authorList>
            <person name="Luo M.C."/>
            <person name="Gu Y.Q."/>
            <person name="Puiu D."/>
            <person name="Wang H."/>
            <person name="Twardziok S.O."/>
            <person name="Deal K.R."/>
            <person name="Huo N."/>
            <person name="Zhu T."/>
            <person name="Wang L."/>
            <person name="Wang Y."/>
            <person name="McGuire P.E."/>
            <person name="Liu S."/>
            <person name="Long H."/>
            <person name="Ramasamy R.K."/>
            <person name="Rodriguez J.C."/>
            <person name="Van S.L."/>
            <person name="Yuan L."/>
            <person name="Wang Z."/>
            <person name="Xia Z."/>
            <person name="Xiao L."/>
            <person name="Anderson O.D."/>
            <person name="Ouyang S."/>
            <person name="Liang Y."/>
            <person name="Zimin A.V."/>
            <person name="Pertea G."/>
            <person name="Qi P."/>
            <person name="Bennetzen J.L."/>
            <person name="Dai X."/>
            <person name="Dawson M.W."/>
            <person name="Muller H.G."/>
            <person name="Kugler K."/>
            <person name="Rivarola-Duarte L."/>
            <person name="Spannagl M."/>
            <person name="Mayer K.F.X."/>
            <person name="Lu F.H."/>
            <person name="Bevan M.W."/>
            <person name="Leroy P."/>
            <person name="Li P."/>
            <person name="You F.M."/>
            <person name="Sun Q."/>
            <person name="Liu Z."/>
            <person name="Lyons E."/>
            <person name="Wicker T."/>
            <person name="Salzberg S.L."/>
            <person name="Devos K.M."/>
            <person name="Dvorak J."/>
        </authorList>
    </citation>
    <scope>NUCLEOTIDE SEQUENCE [LARGE SCALE GENOMIC DNA]</scope>
    <source>
        <strain evidence="2">cv. AL8/78</strain>
    </source>
</reference>
<reference evidence="2" key="4">
    <citation type="submission" date="2019-03" db="UniProtKB">
        <authorList>
            <consortium name="EnsemblPlants"/>
        </authorList>
    </citation>
    <scope>IDENTIFICATION</scope>
</reference>
<sequence>MSRFVRRLAGIPWRQIAGEASSVGLLMAQGLCAVHVVSEHVLGVAFVPTGPQHAAGAEHGGGRAAHRQGEPAARVGGAGGRRAPPLAGGPAQDRRQARARDGGRRGHLPRRRRQQRRHQDRRGTARSYLGAGRQYLFI</sequence>
<dbReference type="AlphaFoldDB" id="A0A453MRU6"/>
<evidence type="ECO:0000313" key="2">
    <source>
        <dbReference type="EnsemblPlants" id="AET6Gv20049200.8"/>
    </source>
</evidence>
<keyword evidence="3" id="KW-1185">Reference proteome</keyword>
<dbReference type="Proteomes" id="UP000015105">
    <property type="component" value="Chromosome 6D"/>
</dbReference>
<proteinExistence type="predicted"/>
<organism evidence="2 3">
    <name type="scientific">Aegilops tauschii subsp. strangulata</name>
    <name type="common">Goatgrass</name>
    <dbReference type="NCBI Taxonomy" id="200361"/>
    <lineage>
        <taxon>Eukaryota</taxon>
        <taxon>Viridiplantae</taxon>
        <taxon>Streptophyta</taxon>
        <taxon>Embryophyta</taxon>
        <taxon>Tracheophyta</taxon>
        <taxon>Spermatophyta</taxon>
        <taxon>Magnoliopsida</taxon>
        <taxon>Liliopsida</taxon>
        <taxon>Poales</taxon>
        <taxon>Poaceae</taxon>
        <taxon>BOP clade</taxon>
        <taxon>Pooideae</taxon>
        <taxon>Triticodae</taxon>
        <taxon>Triticeae</taxon>
        <taxon>Triticinae</taxon>
        <taxon>Aegilops</taxon>
    </lineage>
</organism>
<name>A0A453MRU6_AEGTS</name>
<protein>
    <submittedName>
        <fullName evidence="2">Uncharacterized protein</fullName>
    </submittedName>
</protein>
<feature type="compositionally biased region" description="Low complexity" evidence="1">
    <location>
        <begin position="70"/>
        <end position="91"/>
    </location>
</feature>
<reference evidence="2" key="5">
    <citation type="journal article" date="2021" name="G3 (Bethesda)">
        <title>Aegilops tauschii genome assembly Aet v5.0 features greater sequence contiguity and improved annotation.</title>
        <authorList>
            <person name="Wang L."/>
            <person name="Zhu T."/>
            <person name="Rodriguez J.C."/>
            <person name="Deal K.R."/>
            <person name="Dubcovsky J."/>
            <person name="McGuire P.E."/>
            <person name="Lux T."/>
            <person name="Spannagl M."/>
            <person name="Mayer K.F.X."/>
            <person name="Baldrich P."/>
            <person name="Meyers B.C."/>
            <person name="Huo N."/>
            <person name="Gu Y.Q."/>
            <person name="Zhou H."/>
            <person name="Devos K.M."/>
            <person name="Bennetzen J.L."/>
            <person name="Unver T."/>
            <person name="Budak H."/>
            <person name="Gulick P.J."/>
            <person name="Galiba G."/>
            <person name="Kalapos B."/>
            <person name="Nelson D.R."/>
            <person name="Li P."/>
            <person name="You F.M."/>
            <person name="Luo M.C."/>
            <person name="Dvorak J."/>
        </authorList>
    </citation>
    <scope>NUCLEOTIDE SEQUENCE [LARGE SCALE GENOMIC DNA]</scope>
    <source>
        <strain evidence="2">cv. AL8/78</strain>
    </source>
</reference>
<dbReference type="Gramene" id="AET6Gv20049200.8">
    <property type="protein sequence ID" value="AET6Gv20049200.8"/>
    <property type="gene ID" value="AET6Gv20049200"/>
</dbReference>
<accession>A0A453MRU6</accession>
<feature type="compositionally biased region" description="Basic and acidic residues" evidence="1">
    <location>
        <begin position="92"/>
        <end position="104"/>
    </location>
</feature>
<reference evidence="3" key="2">
    <citation type="journal article" date="2017" name="Nat. Plants">
        <title>The Aegilops tauschii genome reveals multiple impacts of transposons.</title>
        <authorList>
            <person name="Zhao G."/>
            <person name="Zou C."/>
            <person name="Li K."/>
            <person name="Wang K."/>
            <person name="Li T."/>
            <person name="Gao L."/>
            <person name="Zhang X."/>
            <person name="Wang H."/>
            <person name="Yang Z."/>
            <person name="Liu X."/>
            <person name="Jiang W."/>
            <person name="Mao L."/>
            <person name="Kong X."/>
            <person name="Jiao Y."/>
            <person name="Jia J."/>
        </authorList>
    </citation>
    <scope>NUCLEOTIDE SEQUENCE [LARGE SCALE GENOMIC DNA]</scope>
    <source>
        <strain evidence="3">cv. AL8/78</strain>
    </source>
</reference>
<dbReference type="EnsemblPlants" id="AET6Gv20049200.8">
    <property type="protein sequence ID" value="AET6Gv20049200.8"/>
    <property type="gene ID" value="AET6Gv20049200"/>
</dbReference>